<dbReference type="NCBIfam" id="TIGR02937">
    <property type="entry name" value="sigma70-ECF"/>
    <property type="match status" value="1"/>
</dbReference>
<dbReference type="EMBL" id="LN679998">
    <property type="protein sequence ID" value="CEJ74260.1"/>
    <property type="molecule type" value="Genomic_DNA"/>
</dbReference>
<dbReference type="SUPFAM" id="SSF88946">
    <property type="entry name" value="Sigma2 domain of RNA polymerase sigma factors"/>
    <property type="match status" value="1"/>
</dbReference>
<dbReference type="PRINTS" id="PR00046">
    <property type="entry name" value="SIGMA70FCT"/>
</dbReference>
<dbReference type="Gene3D" id="1.10.1740.10">
    <property type="match status" value="1"/>
</dbReference>
<dbReference type="InterPro" id="IPR050239">
    <property type="entry name" value="Sigma-70_RNA_pol_init_factors"/>
</dbReference>
<dbReference type="InterPro" id="IPR013325">
    <property type="entry name" value="RNA_pol_sigma_r2"/>
</dbReference>
<evidence type="ECO:0000313" key="8">
    <source>
        <dbReference type="Proteomes" id="UP000032811"/>
    </source>
</evidence>
<dbReference type="InterPro" id="IPR007627">
    <property type="entry name" value="RNA_pol_sigma70_r2"/>
</dbReference>
<accession>A0ABM9RQE0</accession>
<protein>
    <submittedName>
        <fullName evidence="7">RNA polymerase sigma factor</fullName>
    </submittedName>
</protein>
<evidence type="ECO:0000313" key="7">
    <source>
        <dbReference type="EMBL" id="CEJ74260.1"/>
    </source>
</evidence>
<dbReference type="PIRSF" id="PIRSF000770">
    <property type="entry name" value="RNA_pol_sigma-SigE/K"/>
    <property type="match status" value="1"/>
</dbReference>
<dbReference type="GeneID" id="97537982"/>
<evidence type="ECO:0000256" key="4">
    <source>
        <dbReference type="ARBA" id="ARBA00023163"/>
    </source>
</evidence>
<dbReference type="Pfam" id="PF04545">
    <property type="entry name" value="Sigma70_r4"/>
    <property type="match status" value="1"/>
</dbReference>
<keyword evidence="3" id="KW-0238">DNA-binding</keyword>
<reference evidence="7 8" key="1">
    <citation type="submission" date="2014-11" db="EMBL/GenBank/DDBJ databases">
        <authorList>
            <person name="Aslett M.A."/>
            <person name="De Silva N."/>
        </authorList>
    </citation>
    <scope>NUCLEOTIDE SEQUENCE [LARGE SCALE GENOMIC DNA]</scope>
    <source>
        <strain evidence="7 8">ATCC9714</strain>
    </source>
</reference>
<feature type="domain" description="RNA polymerase sigma-70 region 2" evidence="5">
    <location>
        <begin position="7"/>
        <end position="77"/>
    </location>
</feature>
<dbReference type="SUPFAM" id="SSF88659">
    <property type="entry name" value="Sigma3 and sigma4 domains of RNA polymerase sigma factors"/>
    <property type="match status" value="2"/>
</dbReference>
<evidence type="ECO:0000256" key="1">
    <source>
        <dbReference type="ARBA" id="ARBA00023015"/>
    </source>
</evidence>
<dbReference type="InterPro" id="IPR013324">
    <property type="entry name" value="RNA_pol_sigma_r3/r4-like"/>
</dbReference>
<gene>
    <name evidence="7" type="primary">sigD</name>
    <name evidence="7" type="ORF">ATCC9714_21481</name>
</gene>
<proteinExistence type="predicted"/>
<name>A0ABM9RQE0_PARSO</name>
<sequence length="234" mass="27444">MISKEELINKNINLVKNLAARYYTNKIGIEYEDLVSYGVIALIDASYKFNDEKGARFSTYAYIKINSYIIDIIRKQSFIPRVYLSKLKEYNSCIEYLQQKNFRQPTIYEISDYMGISTAEVDKIKRSISNLNISSIDNIDSDDENDFKFIDRLKDEAIDIEDYVEKEELILTLKKAINMLSEREQLVISLYYYEKRTLKEIGEVLGVSTTRASKLNKKAISNLRIMMKKLNYLY</sequence>
<feature type="domain" description="RNA polymerase sigma-70 region 4" evidence="6">
    <location>
        <begin position="176"/>
        <end position="224"/>
    </location>
</feature>
<dbReference type="Gene3D" id="1.20.140.160">
    <property type="match status" value="1"/>
</dbReference>
<keyword evidence="1" id="KW-0805">Transcription regulation</keyword>
<organism evidence="7 8">
    <name type="scientific">Paraclostridium sordellii</name>
    <name type="common">Clostridium sordellii</name>
    <dbReference type="NCBI Taxonomy" id="1505"/>
    <lineage>
        <taxon>Bacteria</taxon>
        <taxon>Bacillati</taxon>
        <taxon>Bacillota</taxon>
        <taxon>Clostridia</taxon>
        <taxon>Peptostreptococcales</taxon>
        <taxon>Peptostreptococcaceae</taxon>
        <taxon>Paraclostridium</taxon>
    </lineage>
</organism>
<evidence type="ECO:0000259" key="5">
    <source>
        <dbReference type="Pfam" id="PF04542"/>
    </source>
</evidence>
<dbReference type="InterPro" id="IPR014284">
    <property type="entry name" value="RNA_pol_sigma-70_dom"/>
</dbReference>
<evidence type="ECO:0000256" key="2">
    <source>
        <dbReference type="ARBA" id="ARBA00023082"/>
    </source>
</evidence>
<keyword evidence="4" id="KW-0804">Transcription</keyword>
<keyword evidence="2" id="KW-0731">Sigma factor</keyword>
<dbReference type="PANTHER" id="PTHR30603">
    <property type="entry name" value="RNA POLYMERASE SIGMA FACTOR RPO"/>
    <property type="match status" value="1"/>
</dbReference>
<dbReference type="CDD" id="cd06171">
    <property type="entry name" value="Sigma70_r4"/>
    <property type="match status" value="1"/>
</dbReference>
<evidence type="ECO:0000256" key="3">
    <source>
        <dbReference type="ARBA" id="ARBA00023125"/>
    </source>
</evidence>
<dbReference type="Proteomes" id="UP000032811">
    <property type="component" value="Chromosome 1"/>
</dbReference>
<keyword evidence="8" id="KW-1185">Reference proteome</keyword>
<dbReference type="RefSeq" id="WP_021125807.1">
    <property type="nucleotide sequence ID" value="NZ_CDNJ01000003.1"/>
</dbReference>
<dbReference type="Pfam" id="PF04542">
    <property type="entry name" value="Sigma70_r2"/>
    <property type="match status" value="1"/>
</dbReference>
<dbReference type="InterPro" id="IPR007630">
    <property type="entry name" value="RNA_pol_sigma70_r4"/>
</dbReference>
<evidence type="ECO:0000259" key="6">
    <source>
        <dbReference type="Pfam" id="PF04545"/>
    </source>
</evidence>
<dbReference type="PANTHER" id="PTHR30603:SF47">
    <property type="entry name" value="RNA POLYMERASE SIGMA FACTOR SIGD, CHLOROPLASTIC"/>
    <property type="match status" value="1"/>
</dbReference>
<dbReference type="InterPro" id="IPR000943">
    <property type="entry name" value="RNA_pol_sigma70"/>
</dbReference>